<evidence type="ECO:0000259" key="2">
    <source>
        <dbReference type="Pfam" id="PF05598"/>
    </source>
</evidence>
<dbReference type="AlphaFoldDB" id="A0A5C4SXG5"/>
<accession>A0A5C4SXG5</accession>
<protein>
    <submittedName>
        <fullName evidence="3">Transposase</fullName>
    </submittedName>
</protein>
<reference evidence="3 4" key="1">
    <citation type="submission" date="2019-05" db="EMBL/GenBank/DDBJ databases">
        <title>We sequenced the genome of Paenibacillus hemerocallicola KCTC 33185 for further insight into its adaptation and study the phylogeny of Paenibacillus.</title>
        <authorList>
            <person name="Narsing Rao M.P."/>
        </authorList>
    </citation>
    <scope>NUCLEOTIDE SEQUENCE [LARGE SCALE GENOMIC DNA]</scope>
    <source>
        <strain evidence="3 4">KCTC 33185</strain>
    </source>
</reference>
<feature type="region of interest" description="Disordered" evidence="1">
    <location>
        <begin position="83"/>
        <end position="138"/>
    </location>
</feature>
<evidence type="ECO:0000313" key="3">
    <source>
        <dbReference type="EMBL" id="TNJ59519.1"/>
    </source>
</evidence>
<dbReference type="Pfam" id="PF05598">
    <property type="entry name" value="DUF772"/>
    <property type="match status" value="1"/>
</dbReference>
<sequence>MMGQKAYSVRVALGGLIIKERLCLSDRETTLQIMENPYLQFFLGFPGYLDQEPFHHSLLTHFRARLGADILAEINDWIATESLASKPKEKDDKNDDDNDPDNGQLALEVGRRSQFRSRRNARPNRCVGRASNRIEDEN</sequence>
<name>A0A5C4SXG5_9BACL</name>
<evidence type="ECO:0000256" key="1">
    <source>
        <dbReference type="SAM" id="MobiDB-lite"/>
    </source>
</evidence>
<dbReference type="EMBL" id="VDCQ01000092">
    <property type="protein sequence ID" value="TNJ59519.1"/>
    <property type="molecule type" value="Genomic_DNA"/>
</dbReference>
<dbReference type="Proteomes" id="UP000307943">
    <property type="component" value="Unassembled WGS sequence"/>
</dbReference>
<dbReference type="InterPro" id="IPR008490">
    <property type="entry name" value="Transposase_InsH_N"/>
</dbReference>
<gene>
    <name evidence="3" type="ORF">FE784_37200</name>
</gene>
<evidence type="ECO:0000313" key="4">
    <source>
        <dbReference type="Proteomes" id="UP000307943"/>
    </source>
</evidence>
<feature type="domain" description="Transposase InsH N-terminal" evidence="2">
    <location>
        <begin position="2"/>
        <end position="65"/>
    </location>
</feature>
<keyword evidence="4" id="KW-1185">Reference proteome</keyword>
<dbReference type="OrthoDB" id="9770860at2"/>
<comment type="caution">
    <text evidence="3">The sequence shown here is derived from an EMBL/GenBank/DDBJ whole genome shotgun (WGS) entry which is preliminary data.</text>
</comment>
<organism evidence="3 4">
    <name type="scientific">Paenibacillus hemerocallicola</name>
    <dbReference type="NCBI Taxonomy" id="1172614"/>
    <lineage>
        <taxon>Bacteria</taxon>
        <taxon>Bacillati</taxon>
        <taxon>Bacillota</taxon>
        <taxon>Bacilli</taxon>
        <taxon>Bacillales</taxon>
        <taxon>Paenibacillaceae</taxon>
        <taxon>Paenibacillus</taxon>
    </lineage>
</organism>
<feature type="compositionally biased region" description="Basic residues" evidence="1">
    <location>
        <begin position="113"/>
        <end position="122"/>
    </location>
</feature>
<proteinExistence type="predicted"/>